<dbReference type="CTD" id="24593060"/>
<dbReference type="AlphaFoldDB" id="A0A095ASC9"/>
<dbReference type="EMBL" id="KL250865">
    <property type="protein sequence ID" value="KGB37286.1"/>
    <property type="molecule type" value="Genomic_DNA"/>
</dbReference>
<evidence type="ECO:0000313" key="7">
    <source>
        <dbReference type="EMBL" id="KAH9588512.1"/>
    </source>
</evidence>
<reference evidence="8" key="1">
    <citation type="journal article" date="2012" name="Nat. Genet.">
        <title>Whole-genome sequence of Schistosoma haematobium.</title>
        <authorList>
            <person name="Young N.D."/>
            <person name="Jex A.R."/>
            <person name="Li B."/>
            <person name="Liu S."/>
            <person name="Yang L."/>
            <person name="Xiong Z."/>
            <person name="Li Y."/>
            <person name="Cantacessi C."/>
            <person name="Hall R.S."/>
            <person name="Xu X."/>
            <person name="Chen F."/>
            <person name="Wu X."/>
            <person name="Zerlotini A."/>
            <person name="Oliveira G."/>
            <person name="Hofmann A."/>
            <person name="Zhang G."/>
            <person name="Fang X."/>
            <person name="Kang Y."/>
            <person name="Campbell B.E."/>
            <person name="Loukas A."/>
            <person name="Ranganathan S."/>
            <person name="Rollinson D."/>
            <person name="Rinaldi G."/>
            <person name="Brindley P.J."/>
            <person name="Yang H."/>
            <person name="Wang J."/>
            <person name="Wang J."/>
            <person name="Gasser R.B."/>
        </authorList>
    </citation>
    <scope>NUCLEOTIDE SEQUENCE [LARGE SCALE GENOMIC DNA]</scope>
</reference>
<feature type="domain" description="DIRP" evidence="6">
    <location>
        <begin position="119"/>
        <end position="226"/>
    </location>
</feature>
<dbReference type="GO" id="GO:0003677">
    <property type="term" value="F:DNA binding"/>
    <property type="evidence" value="ECO:0007669"/>
    <property type="project" value="TreeGrafter"/>
</dbReference>
<dbReference type="InterPro" id="IPR045831">
    <property type="entry name" value="LIN9_C"/>
</dbReference>
<dbReference type="OrthoDB" id="2339771at2759"/>
<dbReference type="PANTHER" id="PTHR21689:SF2">
    <property type="entry name" value="PROTEIN LIN-9 HOMOLOG"/>
    <property type="match status" value="1"/>
</dbReference>
<evidence type="ECO:0000256" key="4">
    <source>
        <dbReference type="SAM" id="Coils"/>
    </source>
</evidence>
<name>A0A095ASC9_SCHHA</name>
<reference evidence="7" key="3">
    <citation type="submission" date="2021-06" db="EMBL/GenBank/DDBJ databases">
        <title>Chromosome-level genome assembly for S. haematobium.</title>
        <authorList>
            <person name="Stroehlein A.J."/>
        </authorList>
    </citation>
    <scope>NUCLEOTIDE SEQUENCE</scope>
</reference>
<evidence type="ECO:0000256" key="2">
    <source>
        <dbReference type="ARBA" id="ARBA00006732"/>
    </source>
</evidence>
<keyword evidence="4" id="KW-0175">Coiled coil</keyword>
<organism evidence="8">
    <name type="scientific">Schistosoma haematobium</name>
    <name type="common">Blood fluke</name>
    <dbReference type="NCBI Taxonomy" id="6185"/>
    <lineage>
        <taxon>Eukaryota</taxon>
        <taxon>Metazoa</taxon>
        <taxon>Spiralia</taxon>
        <taxon>Lophotrochozoa</taxon>
        <taxon>Platyhelminthes</taxon>
        <taxon>Trematoda</taxon>
        <taxon>Digenea</taxon>
        <taxon>Strigeidida</taxon>
        <taxon>Schistosomatoidea</taxon>
        <taxon>Schistosomatidae</taxon>
        <taxon>Schistosoma</taxon>
    </lineage>
</organism>
<dbReference type="GO" id="GO:0006351">
    <property type="term" value="P:DNA-templated transcription"/>
    <property type="evidence" value="ECO:0007669"/>
    <property type="project" value="InterPro"/>
</dbReference>
<dbReference type="GO" id="GO:0005654">
    <property type="term" value="C:nucleoplasm"/>
    <property type="evidence" value="ECO:0007669"/>
    <property type="project" value="TreeGrafter"/>
</dbReference>
<evidence type="ECO:0000259" key="6">
    <source>
        <dbReference type="SMART" id="SM01135"/>
    </source>
</evidence>
<dbReference type="Proteomes" id="UP000471633">
    <property type="component" value="Unassembled WGS sequence"/>
</dbReference>
<feature type="region of interest" description="Disordered" evidence="5">
    <location>
        <begin position="1"/>
        <end position="70"/>
    </location>
</feature>
<dbReference type="InterPro" id="IPR033471">
    <property type="entry name" value="DIRP"/>
</dbReference>
<feature type="compositionally biased region" description="Basic residues" evidence="5">
    <location>
        <begin position="23"/>
        <end position="32"/>
    </location>
</feature>
<evidence type="ECO:0000256" key="5">
    <source>
        <dbReference type="SAM" id="MobiDB-lite"/>
    </source>
</evidence>
<dbReference type="STRING" id="6185.A0A095ASC9"/>
<dbReference type="KEGG" id="shx:MS3_00005889"/>
<feature type="coiled-coil region" evidence="4">
    <location>
        <begin position="428"/>
        <end position="494"/>
    </location>
</feature>
<dbReference type="GO" id="GO:0051726">
    <property type="term" value="P:regulation of cell cycle"/>
    <property type="evidence" value="ECO:0007669"/>
    <property type="project" value="TreeGrafter"/>
</dbReference>
<dbReference type="Pfam" id="PF19438">
    <property type="entry name" value="LIN9_C"/>
    <property type="match status" value="1"/>
</dbReference>
<comment type="similarity">
    <text evidence="2">Belongs to the lin-9 family.</text>
</comment>
<dbReference type="SMART" id="SM01135">
    <property type="entry name" value="DIRP"/>
    <property type="match status" value="1"/>
</dbReference>
<keyword evidence="9" id="KW-1185">Reference proteome</keyword>
<dbReference type="GO" id="GO:0017053">
    <property type="term" value="C:transcription repressor complex"/>
    <property type="evidence" value="ECO:0007669"/>
    <property type="project" value="InterPro"/>
</dbReference>
<protein>
    <submittedName>
        <fullName evidence="7 8">Protein lin-9</fullName>
    </submittedName>
</protein>
<dbReference type="RefSeq" id="XP_051070004.1">
    <property type="nucleotide sequence ID" value="XM_051213983.1"/>
</dbReference>
<evidence type="ECO:0000313" key="9">
    <source>
        <dbReference type="Proteomes" id="UP000471633"/>
    </source>
</evidence>
<gene>
    <name evidence="7" type="primary">LIN9_2</name>
    <name evidence="7" type="ORF">MS3_00005889</name>
    <name evidence="8" type="ORF">MS3_05617</name>
</gene>
<evidence type="ECO:0000256" key="3">
    <source>
        <dbReference type="ARBA" id="ARBA00023242"/>
    </source>
</evidence>
<dbReference type="InterPro" id="IPR010561">
    <property type="entry name" value="LIN-9/ALY1"/>
</dbReference>
<comment type="subcellular location">
    <subcellularLocation>
        <location evidence="1">Nucleus</location>
    </subcellularLocation>
</comment>
<evidence type="ECO:0000313" key="8">
    <source>
        <dbReference type="EMBL" id="KGB37286.1"/>
    </source>
</evidence>
<sequence length="622" mass="70878">MSSEAQNYSGDEGEEYNSPYRKNPPRVRKKNRYYSDDYYEPPTNYKPRLLHSPRPPVQAEEMSPKVRKPAKLHKSMIGHMPWRTQMHHPERRMAQTNAVRLRNVLKLPKAHKWVFYEWFYSNLDRPLLLGENDFRICLRESFPNVKTRRLSRAHWSLLRRLMGKPRRCSTAFFDEERRSLNEKREKIRTLQATRSVQLEFLRDLPDDMHVPMPLIIGTKITARVRYPTDGLYTGKVDAIDALRHCYRVTFDKPALGTRSIPDYEVLSILPQETIPLSAYKTQHKASRNLFMSPARLLAQSALQGKRHHMHHHKFGHGIGQGGGGSGDLAVHDCPLCQSEAAAAASGGTIGGSPSTRTPNFMTTTSTTNNNNLLSTPLKLPAISSGDVAASMGSAALSLNESSGGRLLLNEADIYGGYPMKFLVMVTKLSKILEVKKRCVDELQDLNDEAERKISNKAELSLEFQHTYLTLVMHLERLNKELNQYLVHVLQYANEIAQEHGVAPLEQAADFKQRCDEDAYEIVTRIKSMQAQKFRNLKTVDLITKLVSLLVQIRSLSEHEESTYDCSSIQESLHELKSSIHSSNVHVFENSVEISIHHTLSGLCTLSNLNSFLYTHPNHFHYL</sequence>
<dbReference type="Pfam" id="PF06584">
    <property type="entry name" value="DIRP"/>
    <property type="match status" value="1"/>
</dbReference>
<evidence type="ECO:0000256" key="1">
    <source>
        <dbReference type="ARBA" id="ARBA00004123"/>
    </source>
</evidence>
<accession>A0A095ASC9</accession>
<dbReference type="GO" id="GO:0006357">
    <property type="term" value="P:regulation of transcription by RNA polymerase II"/>
    <property type="evidence" value="ECO:0007669"/>
    <property type="project" value="TreeGrafter"/>
</dbReference>
<reference evidence="7" key="2">
    <citation type="journal article" date="2019" name="Gigascience">
        <title>High-quality Schistosoma haematobium genome achieved by single-molecule and long-range sequencing.</title>
        <authorList>
            <person name="Stroehlein A.J."/>
            <person name="Korhonen P.K."/>
            <person name="Chong T.M."/>
            <person name="Lim Y.L."/>
            <person name="Chan K.G."/>
            <person name="Webster B."/>
            <person name="Rollinson D."/>
            <person name="Brindley P.J."/>
            <person name="Gasser R.B."/>
            <person name="Young N.D."/>
        </authorList>
    </citation>
    <scope>NUCLEOTIDE SEQUENCE</scope>
</reference>
<dbReference type="EMBL" id="AMPZ03000003">
    <property type="protein sequence ID" value="KAH9588512.1"/>
    <property type="molecule type" value="Genomic_DNA"/>
</dbReference>
<dbReference type="PANTHER" id="PTHR21689">
    <property type="entry name" value="LIN-9"/>
    <property type="match status" value="1"/>
</dbReference>
<dbReference type="GeneID" id="24593060"/>
<reference evidence="7" key="4">
    <citation type="journal article" date="2022" name="PLoS Pathog.">
        <title>Chromosome-level genome of Schistosoma haematobium underpins genome-wide explorations of molecular variation.</title>
        <authorList>
            <person name="Stroehlein A.J."/>
            <person name="Korhonen P.K."/>
            <person name="Lee V.V."/>
            <person name="Ralph S.A."/>
            <person name="Mentink-Kane M."/>
            <person name="You H."/>
            <person name="McManus D.P."/>
            <person name="Tchuente L.T."/>
            <person name="Stothard J.R."/>
            <person name="Kaur P."/>
            <person name="Dudchenko O."/>
            <person name="Aiden E.L."/>
            <person name="Yang B."/>
            <person name="Yang H."/>
            <person name="Emery A.M."/>
            <person name="Webster B.L."/>
            <person name="Brindley P.J."/>
            <person name="Rollinson D."/>
            <person name="Chang B.C.H."/>
            <person name="Gasser R.B."/>
            <person name="Young N.D."/>
        </authorList>
    </citation>
    <scope>NUCLEOTIDE SEQUENCE</scope>
</reference>
<proteinExistence type="inferred from homology"/>
<keyword evidence="3" id="KW-0539">Nucleus</keyword>